<organism evidence="3 4">
    <name type="scientific">Paenibacillus taihuensis</name>
    <dbReference type="NCBI Taxonomy" id="1156355"/>
    <lineage>
        <taxon>Bacteria</taxon>
        <taxon>Bacillati</taxon>
        <taxon>Bacillota</taxon>
        <taxon>Bacilli</taxon>
        <taxon>Bacillales</taxon>
        <taxon>Paenibacillaceae</taxon>
        <taxon>Paenibacillus</taxon>
    </lineage>
</organism>
<comment type="caution">
    <text evidence="3">The sequence shown here is derived from an EMBL/GenBank/DDBJ whole genome shotgun (WGS) entry which is preliminary data.</text>
</comment>
<proteinExistence type="predicted"/>
<name>A0A3D9RTU3_9BACL</name>
<dbReference type="RefSeq" id="WP_116190226.1">
    <property type="nucleotide sequence ID" value="NZ_QTTN01000020.1"/>
</dbReference>
<dbReference type="EMBL" id="QTTN01000020">
    <property type="protein sequence ID" value="REE80964.1"/>
    <property type="molecule type" value="Genomic_DNA"/>
</dbReference>
<feature type="region of interest" description="Disordered" evidence="1">
    <location>
        <begin position="114"/>
        <end position="136"/>
    </location>
</feature>
<dbReference type="OrthoDB" id="2604364at2"/>
<accession>A0A3D9RTU3</accession>
<sequence>MKIPVVKRFNKKEFEIVFIDLEDVLLMRSYRGEVYYQTREGLYSQISTFEEHERFLVGQGFKKVDRCYVVQMDQVEFFDDVQQRLYFVSQPVNSDSPSAPVSGAHLKSVEKLINNPGSKEGSASVRNDLSGGLSTT</sequence>
<dbReference type="SMART" id="SM00850">
    <property type="entry name" value="LytTR"/>
    <property type="match status" value="1"/>
</dbReference>
<evidence type="ECO:0000313" key="3">
    <source>
        <dbReference type="EMBL" id="REE80964.1"/>
    </source>
</evidence>
<dbReference type="AlphaFoldDB" id="A0A3D9RTU3"/>
<dbReference type="Gene3D" id="2.40.50.1020">
    <property type="entry name" value="LytTr DNA-binding domain"/>
    <property type="match status" value="1"/>
</dbReference>
<protein>
    <submittedName>
        <fullName evidence="3">LytTr DNA-binding domain-containing protein</fullName>
    </submittedName>
</protein>
<dbReference type="Proteomes" id="UP000256304">
    <property type="component" value="Unassembled WGS sequence"/>
</dbReference>
<feature type="compositionally biased region" description="Polar residues" evidence="1">
    <location>
        <begin position="124"/>
        <end position="136"/>
    </location>
</feature>
<gene>
    <name evidence="3" type="ORF">A8990_12010</name>
</gene>
<dbReference type="InterPro" id="IPR007492">
    <property type="entry name" value="LytTR_DNA-bd_dom"/>
</dbReference>
<evidence type="ECO:0000256" key="1">
    <source>
        <dbReference type="SAM" id="MobiDB-lite"/>
    </source>
</evidence>
<evidence type="ECO:0000259" key="2">
    <source>
        <dbReference type="SMART" id="SM00850"/>
    </source>
</evidence>
<keyword evidence="4" id="KW-1185">Reference proteome</keyword>
<reference evidence="3 4" key="1">
    <citation type="submission" date="2018-08" db="EMBL/GenBank/DDBJ databases">
        <title>Genomic Encyclopedia of Type Strains, Phase III (KMG-III): the genomes of soil and plant-associated and newly described type strains.</title>
        <authorList>
            <person name="Whitman W."/>
        </authorList>
    </citation>
    <scope>NUCLEOTIDE SEQUENCE [LARGE SCALE GENOMIC DNA]</scope>
    <source>
        <strain evidence="3 4">CGMCC 1.10966</strain>
    </source>
</reference>
<keyword evidence="3" id="KW-0238">DNA-binding</keyword>
<dbReference type="Pfam" id="PF04397">
    <property type="entry name" value="LytTR"/>
    <property type="match status" value="1"/>
</dbReference>
<evidence type="ECO:0000313" key="4">
    <source>
        <dbReference type="Proteomes" id="UP000256304"/>
    </source>
</evidence>
<feature type="domain" description="HTH LytTR-type" evidence="2">
    <location>
        <begin position="14"/>
        <end position="114"/>
    </location>
</feature>
<dbReference type="GO" id="GO:0003677">
    <property type="term" value="F:DNA binding"/>
    <property type="evidence" value="ECO:0007669"/>
    <property type="project" value="UniProtKB-KW"/>
</dbReference>